<evidence type="ECO:0000313" key="10">
    <source>
        <dbReference type="Proteomes" id="UP001438112"/>
    </source>
</evidence>
<reference evidence="9 10" key="1">
    <citation type="submission" date="2024-03" db="EMBL/GenBank/DDBJ databases">
        <title>Inconsistent identification of Apilactobacillus kunkeei-related strains obtained by well-developed overall genome related indices.</title>
        <authorList>
            <person name="Maeno S."/>
            <person name="Endo A."/>
        </authorList>
    </citation>
    <scope>NUCLEOTIDE SEQUENCE [LARGE SCALE GENOMIC DNA]</scope>
    <source>
        <strain evidence="9 10">20H-10</strain>
    </source>
</reference>
<dbReference type="InterPro" id="IPR020781">
    <property type="entry name" value="ATPase_OSCP/d_CS"/>
</dbReference>
<keyword evidence="6 8" id="KW-0139">CF(1)</keyword>
<keyword evidence="10" id="KW-1185">Reference proteome</keyword>
<dbReference type="SUPFAM" id="SSF47928">
    <property type="entry name" value="N-terminal domain of the delta subunit of the F1F0-ATP synthase"/>
    <property type="match status" value="1"/>
</dbReference>
<dbReference type="InterPro" id="IPR026015">
    <property type="entry name" value="ATP_synth_OSCP/delta_N_sf"/>
</dbReference>
<evidence type="ECO:0000256" key="8">
    <source>
        <dbReference type="HAMAP-Rule" id="MF_01416"/>
    </source>
</evidence>
<evidence type="ECO:0000256" key="1">
    <source>
        <dbReference type="ARBA" id="ARBA00004370"/>
    </source>
</evidence>
<keyword evidence="5 8" id="KW-0472">Membrane</keyword>
<keyword evidence="3 8" id="KW-0375">Hydrogen ion transport</keyword>
<evidence type="ECO:0000256" key="4">
    <source>
        <dbReference type="ARBA" id="ARBA00023065"/>
    </source>
</evidence>
<keyword evidence="2 8" id="KW-0813">Transport</keyword>
<protein>
    <recommendedName>
        <fullName evidence="8">ATP synthase subunit delta</fullName>
    </recommendedName>
    <alternativeName>
        <fullName evidence="8">ATP synthase F(1) sector subunit delta</fullName>
    </alternativeName>
    <alternativeName>
        <fullName evidence="8">F-type ATPase subunit delta</fullName>
        <shortName evidence="8">F-ATPase subunit delta</shortName>
    </alternativeName>
</protein>
<evidence type="ECO:0000256" key="5">
    <source>
        <dbReference type="ARBA" id="ARBA00023136"/>
    </source>
</evidence>
<evidence type="ECO:0000313" key="9">
    <source>
        <dbReference type="EMBL" id="GAA6114889.1"/>
    </source>
</evidence>
<evidence type="ECO:0000256" key="7">
    <source>
        <dbReference type="ARBA" id="ARBA00023310"/>
    </source>
</evidence>
<dbReference type="PANTHER" id="PTHR11910">
    <property type="entry name" value="ATP SYNTHASE DELTA CHAIN"/>
    <property type="match status" value="1"/>
</dbReference>
<keyword evidence="4 8" id="KW-0406">Ion transport</keyword>
<comment type="similarity">
    <text evidence="8">Belongs to the ATPase delta chain family.</text>
</comment>
<dbReference type="Pfam" id="PF00213">
    <property type="entry name" value="OSCP"/>
    <property type="match status" value="1"/>
</dbReference>
<keyword evidence="8" id="KW-1003">Cell membrane</keyword>
<accession>A0ABP9ZJD7</accession>
<dbReference type="InterPro" id="IPR000711">
    <property type="entry name" value="ATPase_OSCP/dsu"/>
</dbReference>
<dbReference type="EMBL" id="BAABVV010000040">
    <property type="protein sequence ID" value="GAA6114889.1"/>
    <property type="molecule type" value="Genomic_DNA"/>
</dbReference>
<keyword evidence="7 8" id="KW-0066">ATP synthesis</keyword>
<comment type="function">
    <text evidence="8">This protein is part of the stalk that links CF(0) to CF(1). It either transmits conformational changes from CF(0) to CF(1) or is implicated in proton conduction.</text>
</comment>
<dbReference type="NCBIfam" id="TIGR01145">
    <property type="entry name" value="ATP_synt_delta"/>
    <property type="match status" value="1"/>
</dbReference>
<evidence type="ECO:0000256" key="2">
    <source>
        <dbReference type="ARBA" id="ARBA00022448"/>
    </source>
</evidence>
<evidence type="ECO:0000256" key="6">
    <source>
        <dbReference type="ARBA" id="ARBA00023196"/>
    </source>
</evidence>
<dbReference type="Proteomes" id="UP001438112">
    <property type="component" value="Unassembled WGS sequence"/>
</dbReference>
<evidence type="ECO:0000256" key="3">
    <source>
        <dbReference type="ARBA" id="ARBA00022781"/>
    </source>
</evidence>
<comment type="function">
    <text evidence="8">F(1)F(0) ATP synthase produces ATP from ADP in the presence of a proton or sodium gradient. F-type ATPases consist of two structural domains, F(1) containing the extramembraneous catalytic core and F(0) containing the membrane proton channel, linked together by a central stalk and a peripheral stalk. During catalysis, ATP synthesis in the catalytic domain of F(1) is coupled via a rotary mechanism of the central stalk subunits to proton translocation.</text>
</comment>
<dbReference type="Gene3D" id="1.10.520.20">
    <property type="entry name" value="N-terminal domain of the delta subunit of the F1F0-ATP synthase"/>
    <property type="match status" value="1"/>
</dbReference>
<dbReference type="RefSeq" id="WP_353318501.1">
    <property type="nucleotide sequence ID" value="NZ_BAABVV010000040.1"/>
</dbReference>
<comment type="caution">
    <text evidence="9">The sequence shown here is derived from an EMBL/GenBank/DDBJ whole genome shotgun (WGS) entry which is preliminary data.</text>
</comment>
<gene>
    <name evidence="8 9" type="primary">atpH</name>
    <name evidence="9" type="ORF">AP20H10_12520</name>
</gene>
<organism evidence="9 10">
    <name type="scientific">Apilactobacillus apinorum</name>
    <dbReference type="NCBI Taxonomy" id="1218495"/>
    <lineage>
        <taxon>Bacteria</taxon>
        <taxon>Bacillati</taxon>
        <taxon>Bacillota</taxon>
        <taxon>Bacilli</taxon>
        <taxon>Lactobacillales</taxon>
        <taxon>Lactobacillaceae</taxon>
        <taxon>Apilactobacillus</taxon>
    </lineage>
</organism>
<dbReference type="HAMAP" id="MF_01416">
    <property type="entry name" value="ATP_synth_delta_bact"/>
    <property type="match status" value="1"/>
</dbReference>
<name>A0ABP9ZJD7_9LACO</name>
<dbReference type="PRINTS" id="PR00125">
    <property type="entry name" value="ATPASEDELTA"/>
</dbReference>
<proteinExistence type="inferred from homology"/>
<dbReference type="PROSITE" id="PS00389">
    <property type="entry name" value="ATPASE_DELTA"/>
    <property type="match status" value="1"/>
</dbReference>
<sequence>MLDKITFAKRYSKALYEVLEEQNAVETGLKELLSIKQVFVDNPSLEQALTDVSFPEDKKESLIKPLIDNSDVDYVKNLLKVLLGSNKMDELTLIVEEFEQSYNEKNKIVHADAVSVVPLTDEQKDNLESAFKARVGANEVILDNKVDQSLIGGVILKSSNVIFDGSVKTKINNIKKLLLS</sequence>
<comment type="subcellular location">
    <subcellularLocation>
        <location evidence="8">Cell membrane</location>
        <topology evidence="8">Peripheral membrane protein</topology>
    </subcellularLocation>
    <subcellularLocation>
        <location evidence="1">Membrane</location>
    </subcellularLocation>
</comment>